<dbReference type="InterPro" id="IPR007560">
    <property type="entry name" value="Restrct_endonuc_IV_Mrr"/>
</dbReference>
<accession>D5MEQ3</accession>
<gene>
    <name evidence="2" type="ORF">DAMO_1172</name>
</gene>
<dbReference type="GO" id="GO:0015666">
    <property type="term" value="F:restriction endodeoxyribonuclease activity"/>
    <property type="evidence" value="ECO:0007669"/>
    <property type="project" value="TreeGrafter"/>
</dbReference>
<dbReference type="PANTHER" id="PTHR30015:SF7">
    <property type="entry name" value="TYPE IV METHYL-DIRECTED RESTRICTION ENZYME ECOKMRR"/>
    <property type="match status" value="1"/>
</dbReference>
<protein>
    <recommendedName>
        <fullName evidence="1">Restriction endonuclease type IV Mrr domain-containing protein</fullName>
    </recommendedName>
</protein>
<dbReference type="InterPro" id="IPR011335">
    <property type="entry name" value="Restrct_endonuc-II-like"/>
</dbReference>
<dbReference type="KEGG" id="mox:DAMO_1172"/>
<dbReference type="InterPro" id="IPR011856">
    <property type="entry name" value="tRNA_endonuc-like_dom_sf"/>
</dbReference>
<reference evidence="2 3" key="1">
    <citation type="journal article" date="2010" name="Nature">
        <title>Nitrite-driven anaerobic methane oxidation by oxygenic bacteria.</title>
        <authorList>
            <person name="Ettwig K.F."/>
            <person name="Butler M.K."/>
            <person name="Le Paslier D."/>
            <person name="Pelletier E."/>
            <person name="Mangenot S."/>
            <person name="Kuypers M.M.M."/>
            <person name="Schreiber F."/>
            <person name="Dutilh B.E."/>
            <person name="Zedelius J."/>
            <person name="de Beer D."/>
            <person name="Gloerich J."/>
            <person name="Wessels H.J.C.T."/>
            <person name="van Allen T."/>
            <person name="Luesken F."/>
            <person name="Wu M."/>
            <person name="van de Pas-Schoonen K.T."/>
            <person name="Op den Camp H.J.M."/>
            <person name="Janssen-Megens E.M."/>
            <person name="Francoijs K-J."/>
            <person name="Stunnenberg H."/>
            <person name="Weissenbach J."/>
            <person name="Jetten M.S.M."/>
            <person name="Strous M."/>
        </authorList>
    </citation>
    <scope>NUCLEOTIDE SEQUENCE [LARGE SCALE GENOMIC DNA]</scope>
</reference>
<dbReference type="Proteomes" id="UP000006898">
    <property type="component" value="Chromosome"/>
</dbReference>
<dbReference type="InterPro" id="IPR052906">
    <property type="entry name" value="Type_IV_Methyl-Rstrct_Enzyme"/>
</dbReference>
<organism evidence="2 3">
    <name type="scientific">Methylomirabilis oxygeniifera</name>
    <dbReference type="NCBI Taxonomy" id="671143"/>
    <lineage>
        <taxon>Bacteria</taxon>
        <taxon>Candidatus Methylomirabilota</taxon>
        <taxon>Candidatus Methylomirabilia</taxon>
        <taxon>Candidatus Methylomirabilales</taxon>
        <taxon>Candidatus Methylomirabilaceae</taxon>
        <taxon>Candidatus Methylomirabilis</taxon>
    </lineage>
</organism>
<dbReference type="eggNOG" id="COG1715">
    <property type="taxonomic scope" value="Bacteria"/>
</dbReference>
<dbReference type="EMBL" id="FP565575">
    <property type="protein sequence ID" value="CBE68232.1"/>
    <property type="molecule type" value="Genomic_DNA"/>
</dbReference>
<dbReference type="GO" id="GO:0003677">
    <property type="term" value="F:DNA binding"/>
    <property type="evidence" value="ECO:0007669"/>
    <property type="project" value="InterPro"/>
</dbReference>
<dbReference type="Pfam" id="PF04471">
    <property type="entry name" value="Mrr_cat"/>
    <property type="match status" value="1"/>
</dbReference>
<dbReference type="PANTHER" id="PTHR30015">
    <property type="entry name" value="MRR RESTRICTION SYSTEM PROTEIN"/>
    <property type="match status" value="1"/>
</dbReference>
<dbReference type="GO" id="GO:0009307">
    <property type="term" value="P:DNA restriction-modification system"/>
    <property type="evidence" value="ECO:0007669"/>
    <property type="project" value="InterPro"/>
</dbReference>
<dbReference type="Gene3D" id="3.40.1350.10">
    <property type="match status" value="1"/>
</dbReference>
<name>D5MEQ3_METO1</name>
<dbReference type="AlphaFoldDB" id="D5MEQ3"/>
<feature type="domain" description="Restriction endonuclease type IV Mrr" evidence="1">
    <location>
        <begin position="43"/>
        <end position="158"/>
    </location>
</feature>
<evidence type="ECO:0000259" key="1">
    <source>
        <dbReference type="Pfam" id="PF04471"/>
    </source>
</evidence>
<dbReference type="HOGENOM" id="CLU_1599710_0_0_0"/>
<evidence type="ECO:0000313" key="3">
    <source>
        <dbReference type="Proteomes" id="UP000006898"/>
    </source>
</evidence>
<evidence type="ECO:0000313" key="2">
    <source>
        <dbReference type="EMBL" id="CBE68232.1"/>
    </source>
</evidence>
<proteinExistence type="predicted"/>
<sequence>MFILVTAAILLGLGLIFFLNRSASPMAAEKAYYQPRGAEQQQLERLSPEQFERLCVRLLEQTGLSITGCHRDRHGEIDVIAVNPQPITGGSYIVRCVLTPPEMPISSIRIIALSDAVRAEGALKGIFITTGFFSEEVPKLAEGPPIERINGQRLRQLLREHRISIV</sequence>
<dbReference type="STRING" id="671143.DAMO_1172"/>
<dbReference type="SUPFAM" id="SSF52980">
    <property type="entry name" value="Restriction endonuclease-like"/>
    <property type="match status" value="1"/>
</dbReference>